<sequence length="115" mass="12110">MTTSASLWLTVAAICFVAVVACFASSLPALLHTASKVEVNESDSILVGSHRTYCDEDGEALGTDNSPGERPRQAFVVTQVLMLVLTLSEIVLGGLGFALSSFDVQYGLILGGWVC</sequence>
<name>A0A9P4Q1H8_9PEZI</name>
<evidence type="ECO:0000256" key="1">
    <source>
        <dbReference type="SAM" id="Phobius"/>
    </source>
</evidence>
<gene>
    <name evidence="2" type="ORF">K431DRAFT_288292</name>
</gene>
<feature type="transmembrane region" description="Helical" evidence="1">
    <location>
        <begin position="80"/>
        <end position="102"/>
    </location>
</feature>
<evidence type="ECO:0000313" key="3">
    <source>
        <dbReference type="Proteomes" id="UP000799441"/>
    </source>
</evidence>
<reference evidence="2" key="1">
    <citation type="journal article" date="2020" name="Stud. Mycol.">
        <title>101 Dothideomycetes genomes: a test case for predicting lifestyles and emergence of pathogens.</title>
        <authorList>
            <person name="Haridas S."/>
            <person name="Albert R."/>
            <person name="Binder M."/>
            <person name="Bloem J."/>
            <person name="Labutti K."/>
            <person name="Salamov A."/>
            <person name="Andreopoulos B."/>
            <person name="Baker S."/>
            <person name="Barry K."/>
            <person name="Bills G."/>
            <person name="Bluhm B."/>
            <person name="Cannon C."/>
            <person name="Castanera R."/>
            <person name="Culley D."/>
            <person name="Daum C."/>
            <person name="Ezra D."/>
            <person name="Gonzalez J."/>
            <person name="Henrissat B."/>
            <person name="Kuo A."/>
            <person name="Liang C."/>
            <person name="Lipzen A."/>
            <person name="Lutzoni F."/>
            <person name="Magnuson J."/>
            <person name="Mondo S."/>
            <person name="Nolan M."/>
            <person name="Ohm R."/>
            <person name="Pangilinan J."/>
            <person name="Park H.-J."/>
            <person name="Ramirez L."/>
            <person name="Alfaro M."/>
            <person name="Sun H."/>
            <person name="Tritt A."/>
            <person name="Yoshinaga Y."/>
            <person name="Zwiers L.-H."/>
            <person name="Turgeon B."/>
            <person name="Goodwin S."/>
            <person name="Spatafora J."/>
            <person name="Crous P."/>
            <person name="Grigoriev I."/>
        </authorList>
    </citation>
    <scope>NUCLEOTIDE SEQUENCE</scope>
    <source>
        <strain evidence="2">CBS 116435</strain>
    </source>
</reference>
<accession>A0A9P4Q1H8</accession>
<dbReference type="Proteomes" id="UP000799441">
    <property type="component" value="Unassembled WGS sequence"/>
</dbReference>
<dbReference type="EMBL" id="MU003837">
    <property type="protein sequence ID" value="KAF2717770.1"/>
    <property type="molecule type" value="Genomic_DNA"/>
</dbReference>
<evidence type="ECO:0000313" key="2">
    <source>
        <dbReference type="EMBL" id="KAF2717770.1"/>
    </source>
</evidence>
<feature type="transmembrane region" description="Helical" evidence="1">
    <location>
        <begin position="6"/>
        <end position="31"/>
    </location>
</feature>
<keyword evidence="3" id="KW-1185">Reference proteome</keyword>
<protein>
    <submittedName>
        <fullName evidence="2">Uncharacterized protein</fullName>
    </submittedName>
</protein>
<proteinExistence type="predicted"/>
<keyword evidence="1" id="KW-0812">Transmembrane</keyword>
<keyword evidence="1" id="KW-1133">Transmembrane helix</keyword>
<comment type="caution">
    <text evidence="2">The sequence shown here is derived from an EMBL/GenBank/DDBJ whole genome shotgun (WGS) entry which is preliminary data.</text>
</comment>
<keyword evidence="1" id="KW-0472">Membrane</keyword>
<dbReference type="AlphaFoldDB" id="A0A9P4Q1H8"/>
<organism evidence="2 3">
    <name type="scientific">Polychaeton citri CBS 116435</name>
    <dbReference type="NCBI Taxonomy" id="1314669"/>
    <lineage>
        <taxon>Eukaryota</taxon>
        <taxon>Fungi</taxon>
        <taxon>Dikarya</taxon>
        <taxon>Ascomycota</taxon>
        <taxon>Pezizomycotina</taxon>
        <taxon>Dothideomycetes</taxon>
        <taxon>Dothideomycetidae</taxon>
        <taxon>Capnodiales</taxon>
        <taxon>Capnodiaceae</taxon>
        <taxon>Polychaeton</taxon>
    </lineage>
</organism>